<gene>
    <name evidence="5" type="ORF">HBA18_16215</name>
</gene>
<evidence type="ECO:0000256" key="1">
    <source>
        <dbReference type="ARBA" id="ARBA00010333"/>
    </source>
</evidence>
<evidence type="ECO:0000259" key="4">
    <source>
        <dbReference type="SMART" id="SM00062"/>
    </source>
</evidence>
<keyword evidence="2 3" id="KW-0732">Signal</keyword>
<evidence type="ECO:0000256" key="2">
    <source>
        <dbReference type="ARBA" id="ARBA00022729"/>
    </source>
</evidence>
<dbReference type="Gene3D" id="3.40.190.10">
    <property type="entry name" value="Periplasmic binding protein-like II"/>
    <property type="match status" value="2"/>
</dbReference>
<dbReference type="PANTHER" id="PTHR35936:SF25">
    <property type="entry name" value="ABC TRANSPORTER SUBSTRATE-BINDING PROTEIN"/>
    <property type="match status" value="1"/>
</dbReference>
<evidence type="ECO:0000313" key="5">
    <source>
        <dbReference type="EMBL" id="QIR07972.1"/>
    </source>
</evidence>
<dbReference type="RefSeq" id="WP_167315435.1">
    <property type="nucleotide sequence ID" value="NZ_CP050268.1"/>
</dbReference>
<comment type="similarity">
    <text evidence="1">Belongs to the bacterial solute-binding protein 3 family.</text>
</comment>
<feature type="chain" id="PRO_5046523088" evidence="3">
    <location>
        <begin position="25"/>
        <end position="257"/>
    </location>
</feature>
<organism evidence="5 6">
    <name type="scientific">Salinivibrio costicola</name>
    <name type="common">Vibrio costicola</name>
    <dbReference type="NCBI Taxonomy" id="51367"/>
    <lineage>
        <taxon>Bacteria</taxon>
        <taxon>Pseudomonadati</taxon>
        <taxon>Pseudomonadota</taxon>
        <taxon>Gammaproteobacteria</taxon>
        <taxon>Vibrionales</taxon>
        <taxon>Vibrionaceae</taxon>
        <taxon>Salinivibrio</taxon>
    </lineage>
</organism>
<dbReference type="Proteomes" id="UP000501408">
    <property type="component" value="Plasmid pM138.1"/>
</dbReference>
<dbReference type="SMART" id="SM00062">
    <property type="entry name" value="PBPb"/>
    <property type="match status" value="1"/>
</dbReference>
<proteinExistence type="inferred from homology"/>
<dbReference type="InterPro" id="IPR001638">
    <property type="entry name" value="Solute-binding_3/MltF_N"/>
</dbReference>
<dbReference type="EMBL" id="CP050268">
    <property type="protein sequence ID" value="QIR07972.1"/>
    <property type="molecule type" value="Genomic_DNA"/>
</dbReference>
<protein>
    <submittedName>
        <fullName evidence="5">Transporter substrate-binding domain-containing protein</fullName>
    </submittedName>
</protein>
<evidence type="ECO:0000256" key="3">
    <source>
        <dbReference type="SAM" id="SignalP"/>
    </source>
</evidence>
<evidence type="ECO:0000313" key="6">
    <source>
        <dbReference type="Proteomes" id="UP000501408"/>
    </source>
</evidence>
<keyword evidence="6" id="KW-1185">Reference proteome</keyword>
<reference evidence="5 6" key="1">
    <citation type="submission" date="2020-03" db="EMBL/GenBank/DDBJ databases">
        <title>Genome mining reveals the biosynthetic pathways of PHA and ectoines of the halophilic strain Salinivibrio costicola M318 isolated from fermented shrimp paste.</title>
        <authorList>
            <person name="Doan T.V."/>
            <person name="Tran L.T."/>
            <person name="Trieu T.A."/>
            <person name="Nguyen Q.V."/>
            <person name="Quach T.N."/>
            <person name="Phi T.Q."/>
            <person name="Kumar S."/>
        </authorList>
    </citation>
    <scope>NUCLEOTIDE SEQUENCE [LARGE SCALE GENOMIC DNA]</scope>
    <source>
        <strain evidence="5 6">M318</strain>
        <plasmid evidence="5 6">pM138.1</plasmid>
    </source>
</reference>
<dbReference type="PANTHER" id="PTHR35936">
    <property type="entry name" value="MEMBRANE-BOUND LYTIC MUREIN TRANSGLYCOSYLASE F"/>
    <property type="match status" value="1"/>
</dbReference>
<feature type="signal peptide" evidence="3">
    <location>
        <begin position="1"/>
        <end position="24"/>
    </location>
</feature>
<name>A0ABX6K8Y3_SALCS</name>
<geneLocation type="plasmid" evidence="5 6">
    <name>pM138.1</name>
</geneLocation>
<sequence>MRLTSFKRLSLVFAFCLVTLPAQGAMKIVTAVNDVWPPYVTRDTAKPGFSVEVVTAALSTQGYDTKFLLFPWARGLYEVRNGRIDLITTTWYTDARSEFLLYSDPYFATNIDIMMRKDTAFDFTGPDSLTGKRVASVLEYGYEPWFLDADYFQRVETTSLRSSLQMLAAKRVDLAVGNRFVMQHELEPLNLNTDDFHFSPTPMIKQHIHVTAGKANPKAQEYIQAFNRGLEIIKRNGTFDDLKQKYGLLLPDDVTAE</sequence>
<dbReference type="Pfam" id="PF00497">
    <property type="entry name" value="SBP_bac_3"/>
    <property type="match status" value="1"/>
</dbReference>
<dbReference type="SUPFAM" id="SSF53850">
    <property type="entry name" value="Periplasmic binding protein-like II"/>
    <property type="match status" value="1"/>
</dbReference>
<feature type="domain" description="Solute-binding protein family 3/N-terminal" evidence="4">
    <location>
        <begin position="27"/>
        <end position="250"/>
    </location>
</feature>
<keyword evidence="5" id="KW-0614">Plasmid</keyword>
<accession>A0ABX6K8Y3</accession>